<organism evidence="2 3">
    <name type="scientific">Brassica cretica</name>
    <name type="common">Mustard</name>
    <dbReference type="NCBI Taxonomy" id="69181"/>
    <lineage>
        <taxon>Eukaryota</taxon>
        <taxon>Viridiplantae</taxon>
        <taxon>Streptophyta</taxon>
        <taxon>Embryophyta</taxon>
        <taxon>Tracheophyta</taxon>
        <taxon>Spermatophyta</taxon>
        <taxon>Magnoliopsida</taxon>
        <taxon>eudicotyledons</taxon>
        <taxon>Gunneridae</taxon>
        <taxon>Pentapetalae</taxon>
        <taxon>rosids</taxon>
        <taxon>malvids</taxon>
        <taxon>Brassicales</taxon>
        <taxon>Brassicaceae</taxon>
        <taxon>Brassiceae</taxon>
        <taxon>Brassica</taxon>
    </lineage>
</organism>
<feature type="region of interest" description="Disordered" evidence="1">
    <location>
        <begin position="146"/>
        <end position="177"/>
    </location>
</feature>
<reference evidence="2 3" key="1">
    <citation type="journal article" date="2020" name="BMC Genomics">
        <title>Intraspecific diversification of the crop wild relative Brassica cretica Lam. using demographic model selection.</title>
        <authorList>
            <person name="Kioukis A."/>
            <person name="Michalopoulou V.A."/>
            <person name="Briers L."/>
            <person name="Pirintsos S."/>
            <person name="Studholme D.J."/>
            <person name="Pavlidis P."/>
            <person name="Sarris P.F."/>
        </authorList>
    </citation>
    <scope>NUCLEOTIDE SEQUENCE [LARGE SCALE GENOMIC DNA]</scope>
    <source>
        <strain evidence="3">cv. PFS-1207/04</strain>
    </source>
</reference>
<evidence type="ECO:0000313" key="3">
    <source>
        <dbReference type="Proteomes" id="UP000266723"/>
    </source>
</evidence>
<feature type="compositionally biased region" description="Basic and acidic residues" evidence="1">
    <location>
        <begin position="152"/>
        <end position="169"/>
    </location>
</feature>
<protein>
    <submittedName>
        <fullName evidence="2">Uncharacterized protein</fullName>
    </submittedName>
</protein>
<keyword evidence="3" id="KW-1185">Reference proteome</keyword>
<accession>A0ABQ7DW40</accession>
<feature type="region of interest" description="Disordered" evidence="1">
    <location>
        <begin position="1"/>
        <end position="26"/>
    </location>
</feature>
<dbReference type="EMBL" id="QGKV02000649">
    <property type="protein sequence ID" value="KAF3582338.1"/>
    <property type="molecule type" value="Genomic_DNA"/>
</dbReference>
<evidence type="ECO:0000256" key="1">
    <source>
        <dbReference type="SAM" id="MobiDB-lite"/>
    </source>
</evidence>
<sequence length="269" mass="29749">MRRHIRVQGSSIGGSKKTMGGYCSKSENENEENMRIEMGMPQIMNYAFLLEENNYFEDSLNVEDKAGAGESFFEYDVSMAKCHTFEVHHGNEDTYIEMLENKRSFRKLQSDNRADLQEEKEELNKAGFPEDKMASLERQLMAPMSATVTPKDGGRQLGKREEDGKKAEEGGENGAAKALVSPPFNRRILRSIGVSSVKSPLLRSIGVTSAQLALLRSMFGSPPFNLLSSGQSPLLLISSSPLRRKGKRLVTSIAGMSISSDFCFDSGTV</sequence>
<gene>
    <name evidence="2" type="ORF">DY000_02030449</name>
</gene>
<dbReference type="Proteomes" id="UP000266723">
    <property type="component" value="Unassembled WGS sequence"/>
</dbReference>
<comment type="caution">
    <text evidence="2">The sequence shown here is derived from an EMBL/GenBank/DDBJ whole genome shotgun (WGS) entry which is preliminary data.</text>
</comment>
<evidence type="ECO:0000313" key="2">
    <source>
        <dbReference type="EMBL" id="KAF3582338.1"/>
    </source>
</evidence>
<proteinExistence type="predicted"/>
<name>A0ABQ7DW40_BRACR</name>